<dbReference type="Pfam" id="PF13673">
    <property type="entry name" value="Acetyltransf_10"/>
    <property type="match status" value="1"/>
</dbReference>
<feature type="domain" description="N-acetyltransferase" evidence="3">
    <location>
        <begin position="13"/>
        <end position="171"/>
    </location>
</feature>
<organism evidence="4 5">
    <name type="scientific">Cordyceps militaris (strain CM01)</name>
    <name type="common">Caterpillar fungus</name>
    <dbReference type="NCBI Taxonomy" id="983644"/>
    <lineage>
        <taxon>Eukaryota</taxon>
        <taxon>Fungi</taxon>
        <taxon>Dikarya</taxon>
        <taxon>Ascomycota</taxon>
        <taxon>Pezizomycotina</taxon>
        <taxon>Sordariomycetes</taxon>
        <taxon>Hypocreomycetidae</taxon>
        <taxon>Hypocreales</taxon>
        <taxon>Cordycipitaceae</taxon>
        <taxon>Cordyceps</taxon>
    </lineage>
</organism>
<dbReference type="VEuPathDB" id="FungiDB:CCM_08325"/>
<reference evidence="4 5" key="1">
    <citation type="journal article" date="2011" name="Genome Biol.">
        <title>Genome sequence of the insect pathogenic fungus Cordyceps militaris, a valued traditional Chinese medicine.</title>
        <authorList>
            <person name="Zheng P."/>
            <person name="Xia Y."/>
            <person name="Xiao G."/>
            <person name="Xiong C."/>
            <person name="Hu X."/>
            <person name="Zhang S."/>
            <person name="Zheng H."/>
            <person name="Huang Y."/>
            <person name="Zhou Y."/>
            <person name="Wang S."/>
            <person name="Zhao G.P."/>
            <person name="Liu X."/>
            <person name="St Leger R.J."/>
            <person name="Wang C."/>
        </authorList>
    </citation>
    <scope>NUCLEOTIDE SEQUENCE [LARGE SCALE GENOMIC DNA]</scope>
    <source>
        <strain evidence="4 5">CM01</strain>
    </source>
</reference>
<evidence type="ECO:0000313" key="5">
    <source>
        <dbReference type="Proteomes" id="UP000001610"/>
    </source>
</evidence>
<dbReference type="Proteomes" id="UP000001610">
    <property type="component" value="Unassembled WGS sequence"/>
</dbReference>
<dbReference type="SUPFAM" id="SSF55729">
    <property type="entry name" value="Acyl-CoA N-acyltransferases (Nat)"/>
    <property type="match status" value="1"/>
</dbReference>
<accession>G3JTD5</accession>
<dbReference type="OMA" id="ACCQLEH"/>
<dbReference type="GO" id="GO:0016747">
    <property type="term" value="F:acyltransferase activity, transferring groups other than amino-acyl groups"/>
    <property type="evidence" value="ECO:0007669"/>
    <property type="project" value="InterPro"/>
</dbReference>
<dbReference type="OrthoDB" id="5689at2759"/>
<evidence type="ECO:0000256" key="2">
    <source>
        <dbReference type="ARBA" id="ARBA00023315"/>
    </source>
</evidence>
<dbReference type="InParanoid" id="G3JTD5"/>
<dbReference type="HOGENOM" id="CLU_098389_0_0_1"/>
<protein>
    <submittedName>
        <fullName evidence="4">GCN5-related N-acetyltransferase</fullName>
    </submittedName>
</protein>
<keyword evidence="2" id="KW-0012">Acyltransferase</keyword>
<dbReference type="GeneID" id="18170333"/>
<name>G3JTD5_CORMM</name>
<gene>
    <name evidence="4" type="ORF">CCM_08325</name>
</gene>
<dbReference type="KEGG" id="cmt:CCM_08325"/>
<dbReference type="PANTHER" id="PTHR43877:SF2">
    <property type="entry name" value="AMINOALKYLPHOSPHONATE N-ACETYLTRANSFERASE-RELATED"/>
    <property type="match status" value="1"/>
</dbReference>
<dbReference type="CDD" id="cd04301">
    <property type="entry name" value="NAT_SF"/>
    <property type="match status" value="1"/>
</dbReference>
<evidence type="ECO:0000313" key="4">
    <source>
        <dbReference type="EMBL" id="EGX88282.1"/>
    </source>
</evidence>
<dbReference type="RefSeq" id="XP_006673527.1">
    <property type="nucleotide sequence ID" value="XM_006673464.1"/>
</dbReference>
<keyword evidence="1 4" id="KW-0808">Transferase</keyword>
<dbReference type="EMBL" id="JH126405">
    <property type="protein sequence ID" value="EGX88282.1"/>
    <property type="molecule type" value="Genomic_DNA"/>
</dbReference>
<sequence length="187" mass="20326">MTAASLPPPISRLSFRRATLADVPAVRALVVSAFRGDASRAGWTTEADLFTDERISEAGLRQKLALPDSQVIVALDAAGRLLGCGEVVGRGVVQIGMLAVAPRSQGHGIGKALLAHLEQVARAEHDAARVEMCVIWTREDVISFYARRGFVKTKRTKPFPWTELVNGKALRDDLYFVVLEKSLGQMS</sequence>
<keyword evidence="5" id="KW-1185">Reference proteome</keyword>
<proteinExistence type="predicted"/>
<dbReference type="PROSITE" id="PS51186">
    <property type="entry name" value="GNAT"/>
    <property type="match status" value="1"/>
</dbReference>
<evidence type="ECO:0000256" key="1">
    <source>
        <dbReference type="ARBA" id="ARBA00022679"/>
    </source>
</evidence>
<dbReference type="Gene3D" id="3.40.630.30">
    <property type="match status" value="1"/>
</dbReference>
<dbReference type="PANTHER" id="PTHR43877">
    <property type="entry name" value="AMINOALKYLPHOSPHONATE N-ACETYLTRANSFERASE-RELATED-RELATED"/>
    <property type="match status" value="1"/>
</dbReference>
<dbReference type="InterPro" id="IPR000182">
    <property type="entry name" value="GNAT_dom"/>
</dbReference>
<dbReference type="AlphaFoldDB" id="G3JTD5"/>
<dbReference type="eggNOG" id="ENOG502S8V6">
    <property type="taxonomic scope" value="Eukaryota"/>
</dbReference>
<dbReference type="InterPro" id="IPR016181">
    <property type="entry name" value="Acyl_CoA_acyltransferase"/>
</dbReference>
<evidence type="ECO:0000259" key="3">
    <source>
        <dbReference type="PROSITE" id="PS51186"/>
    </source>
</evidence>
<dbReference type="InterPro" id="IPR050832">
    <property type="entry name" value="Bact_Acetyltransf"/>
</dbReference>
<dbReference type="STRING" id="983644.G3JTD5"/>